<dbReference type="Proteomes" id="UP000838763">
    <property type="component" value="Unassembled WGS sequence"/>
</dbReference>
<gene>
    <name evidence="3" type="ORF">PPNO1_LOCUS8552</name>
</gene>
<evidence type="ECO:0000313" key="4">
    <source>
        <dbReference type="Proteomes" id="UP000838763"/>
    </source>
</evidence>
<dbReference type="GO" id="GO:0006144">
    <property type="term" value="P:purine nucleobase metabolic process"/>
    <property type="evidence" value="ECO:0007669"/>
    <property type="project" value="UniProtKB-KW"/>
</dbReference>
<sequence length="196" mass="21237">MAASAPARLPSIAALPGLPQAQQNEVLDLLFEPSPAIHQLLLPLLQQQQDSEPLLASYDDLITRAHAVFSALRAESSAAAANAERSDAAERVKLLHSILGSHPRLGAKKVESAQSVAEQAQLQSGDGTELANLNAEYEKTFPGLRYVVFVNGRERPVIMDNMRARIARADIGLEEQEGIQAMCDIARDRAAKLQRP</sequence>
<evidence type="ECO:0000259" key="2">
    <source>
        <dbReference type="Pfam" id="PF09349"/>
    </source>
</evidence>
<accession>A0A9P1MDK3</accession>
<dbReference type="InterPro" id="IPR018020">
    <property type="entry name" value="OHCU_decarboxylase"/>
</dbReference>
<keyword evidence="4" id="KW-1185">Reference proteome</keyword>
<dbReference type="PANTHER" id="PTHR37987">
    <property type="entry name" value="CHROMOSOME 9, WHOLE GENOME SHOTGUN SEQUENCE"/>
    <property type="match status" value="1"/>
</dbReference>
<organism evidence="3 4">
    <name type="scientific">Parascedosporium putredinis</name>
    <dbReference type="NCBI Taxonomy" id="1442378"/>
    <lineage>
        <taxon>Eukaryota</taxon>
        <taxon>Fungi</taxon>
        <taxon>Dikarya</taxon>
        <taxon>Ascomycota</taxon>
        <taxon>Pezizomycotina</taxon>
        <taxon>Sordariomycetes</taxon>
        <taxon>Hypocreomycetidae</taxon>
        <taxon>Microascales</taxon>
        <taxon>Microascaceae</taxon>
        <taxon>Parascedosporium</taxon>
    </lineage>
</organism>
<proteinExistence type="predicted"/>
<evidence type="ECO:0000256" key="1">
    <source>
        <dbReference type="ARBA" id="ARBA00022631"/>
    </source>
</evidence>
<evidence type="ECO:0000313" key="3">
    <source>
        <dbReference type="EMBL" id="CAI4218980.1"/>
    </source>
</evidence>
<name>A0A9P1MDK3_9PEZI</name>
<dbReference type="Gene3D" id="1.10.3330.10">
    <property type="entry name" value="Oxo-4-hydroxy-4-carboxy-5-ureidoimidazoline decarboxylase"/>
    <property type="match status" value="1"/>
</dbReference>
<comment type="caution">
    <text evidence="3">The sequence shown here is derived from an EMBL/GenBank/DDBJ whole genome shotgun (WGS) entry which is preliminary data.</text>
</comment>
<dbReference type="PANTHER" id="PTHR37987:SF1">
    <property type="entry name" value="OXO-4-HYDROXY-4-CARBOXY-5-UREIDOIMIDAZOLINE DECARBOXYLASE DOMAIN-CONTAINING PROTEIN"/>
    <property type="match status" value="1"/>
</dbReference>
<dbReference type="EMBL" id="CALLCH030000019">
    <property type="protein sequence ID" value="CAI4218980.1"/>
    <property type="molecule type" value="Genomic_DNA"/>
</dbReference>
<dbReference type="OrthoDB" id="5398391at2759"/>
<protein>
    <recommendedName>
        <fullName evidence="2">Oxo-4-hydroxy-4-carboxy-5-ureidoimidazoline decarboxylase domain-containing protein</fullName>
    </recommendedName>
</protein>
<dbReference type="InterPro" id="IPR036778">
    <property type="entry name" value="OHCU_decarboxylase_sf"/>
</dbReference>
<feature type="domain" description="Oxo-4-hydroxy-4-carboxy-5-ureidoimidazoline decarboxylase" evidence="2">
    <location>
        <begin position="18"/>
        <end position="190"/>
    </location>
</feature>
<dbReference type="SUPFAM" id="SSF158694">
    <property type="entry name" value="UraD-Like"/>
    <property type="match status" value="1"/>
</dbReference>
<dbReference type="AlphaFoldDB" id="A0A9P1MDK3"/>
<reference evidence="3" key="1">
    <citation type="submission" date="2022-11" db="EMBL/GenBank/DDBJ databases">
        <authorList>
            <person name="Scott C."/>
            <person name="Bruce N."/>
        </authorList>
    </citation>
    <scope>NUCLEOTIDE SEQUENCE</scope>
</reference>
<keyword evidence="1" id="KW-0659">Purine metabolism</keyword>
<dbReference type="Pfam" id="PF09349">
    <property type="entry name" value="OHCU_decarbox"/>
    <property type="match status" value="1"/>
</dbReference>